<proteinExistence type="predicted"/>
<evidence type="ECO:0000313" key="3">
    <source>
        <dbReference type="Proteomes" id="UP000317778"/>
    </source>
</evidence>
<feature type="chain" id="PRO_5022166361" description="Lipoprotein" evidence="1">
    <location>
        <begin position="21"/>
        <end position="197"/>
    </location>
</feature>
<reference evidence="2 3" key="1">
    <citation type="submission" date="2017-06" db="EMBL/GenBank/DDBJ databases">
        <title>Novel microbial phyla capable of carbon fixation and sulfur reduction in deep-sea sediments.</title>
        <authorList>
            <person name="Huang J."/>
            <person name="Baker B."/>
            <person name="Wang Y."/>
        </authorList>
    </citation>
    <scope>NUCLEOTIDE SEQUENCE [LARGE SCALE GENOMIC DNA]</scope>
    <source>
        <strain evidence="2">B3_TA06</strain>
    </source>
</reference>
<dbReference type="EMBL" id="NJBO01000004">
    <property type="protein sequence ID" value="TKJ43502.1"/>
    <property type="molecule type" value="Genomic_DNA"/>
</dbReference>
<protein>
    <recommendedName>
        <fullName evidence="4">Lipoprotein</fullName>
    </recommendedName>
</protein>
<dbReference type="AlphaFoldDB" id="A0A532V8P4"/>
<organism evidence="2 3">
    <name type="scientific">candidate division TA06 bacterium B3_TA06</name>
    <dbReference type="NCBI Taxonomy" id="2012487"/>
    <lineage>
        <taxon>Bacteria</taxon>
        <taxon>Bacteria division TA06</taxon>
    </lineage>
</organism>
<evidence type="ECO:0000313" key="2">
    <source>
        <dbReference type="EMBL" id="TKJ43502.1"/>
    </source>
</evidence>
<dbReference type="PROSITE" id="PS51257">
    <property type="entry name" value="PROKAR_LIPOPROTEIN"/>
    <property type="match status" value="1"/>
</dbReference>
<evidence type="ECO:0000256" key="1">
    <source>
        <dbReference type="SAM" id="SignalP"/>
    </source>
</evidence>
<name>A0A532V8P4_UNCT6</name>
<feature type="signal peptide" evidence="1">
    <location>
        <begin position="1"/>
        <end position="20"/>
    </location>
</feature>
<comment type="caution">
    <text evidence="2">The sequence shown here is derived from an EMBL/GenBank/DDBJ whole genome shotgun (WGS) entry which is preliminary data.</text>
</comment>
<dbReference type="Proteomes" id="UP000317778">
    <property type="component" value="Unassembled WGS sequence"/>
</dbReference>
<accession>A0A532V8P4</accession>
<gene>
    <name evidence="2" type="ORF">CEE36_03985</name>
</gene>
<keyword evidence="1" id="KW-0732">Signal</keyword>
<sequence length="197" mass="22055">MRKLLLAGAVLMMTACFNYTSVMKIEPDGRGTLKMKVDVPYTKKVPIKIEGFEPGHTFGAGWHTTAISVDTLDTIRAYRLEGRFDSISAIPNLLGDESLLILKEESEAGSARCHLSRTYFSSKERANIKSMKSLVKTLIGYNPDSYAGMWREKIVVPGRIIKHNATRQKGDTLIWECRTVDVLEKGLIMEASWEVSP</sequence>
<evidence type="ECO:0008006" key="4">
    <source>
        <dbReference type="Google" id="ProtNLM"/>
    </source>
</evidence>